<dbReference type="SUPFAM" id="SSF55347">
    <property type="entry name" value="Glyceraldehyde-3-phosphate dehydrogenase-like, C-terminal domain"/>
    <property type="match status" value="1"/>
</dbReference>
<dbReference type="InterPro" id="IPR000683">
    <property type="entry name" value="Gfo/Idh/MocA-like_OxRdtase_N"/>
</dbReference>
<evidence type="ECO:0000313" key="3">
    <source>
        <dbReference type="EMBL" id="RKP51407.1"/>
    </source>
</evidence>
<dbReference type="AlphaFoldDB" id="A0A494XL19"/>
<dbReference type="Pfam" id="PF01408">
    <property type="entry name" value="GFO_IDH_MocA"/>
    <property type="match status" value="1"/>
</dbReference>
<feature type="domain" description="Gfo/Idh/MocA-like oxidoreductase N-terminal" evidence="1">
    <location>
        <begin position="6"/>
        <end position="116"/>
    </location>
</feature>
<dbReference type="Gene3D" id="3.30.360.10">
    <property type="entry name" value="Dihydrodipicolinate Reductase, domain 2"/>
    <property type="match status" value="1"/>
</dbReference>
<dbReference type="Gene3D" id="3.40.50.720">
    <property type="entry name" value="NAD(P)-binding Rossmann-like Domain"/>
    <property type="match status" value="1"/>
</dbReference>
<dbReference type="PANTHER" id="PTHR43708:SF8">
    <property type="entry name" value="OXIDOREDUCTASE"/>
    <property type="match status" value="1"/>
</dbReference>
<evidence type="ECO:0000259" key="2">
    <source>
        <dbReference type="Pfam" id="PF22725"/>
    </source>
</evidence>
<accession>A0A494XL19</accession>
<feature type="domain" description="GFO/IDH/MocA-like oxidoreductase" evidence="2">
    <location>
        <begin position="131"/>
        <end position="254"/>
    </location>
</feature>
<proteinExistence type="predicted"/>
<dbReference type="InterPro" id="IPR055170">
    <property type="entry name" value="GFO_IDH_MocA-like_dom"/>
</dbReference>
<keyword evidence="4" id="KW-1185">Reference proteome</keyword>
<reference evidence="3 4" key="1">
    <citation type="submission" date="2018-10" db="EMBL/GenBank/DDBJ databases">
        <title>Cohnella sp. M2MS4P-1, whole genome shotgun sequence.</title>
        <authorList>
            <person name="Tuo L."/>
        </authorList>
    </citation>
    <scope>NUCLEOTIDE SEQUENCE [LARGE SCALE GENOMIC DNA]</scope>
    <source>
        <strain evidence="3 4">M2MS4P-1</strain>
    </source>
</reference>
<dbReference type="RefSeq" id="WP_120978105.1">
    <property type="nucleotide sequence ID" value="NZ_RBZM01000007.1"/>
</dbReference>
<dbReference type="OrthoDB" id="9768836at2"/>
<dbReference type="InterPro" id="IPR051317">
    <property type="entry name" value="Gfo/Idh/MocA_oxidoreduct"/>
</dbReference>
<dbReference type="GO" id="GO:0000166">
    <property type="term" value="F:nucleotide binding"/>
    <property type="evidence" value="ECO:0007669"/>
    <property type="project" value="InterPro"/>
</dbReference>
<dbReference type="SUPFAM" id="SSF51735">
    <property type="entry name" value="NAD(P)-binding Rossmann-fold domains"/>
    <property type="match status" value="1"/>
</dbReference>
<gene>
    <name evidence="3" type="ORF">D7Z26_16565</name>
</gene>
<dbReference type="PANTHER" id="PTHR43708">
    <property type="entry name" value="CONSERVED EXPRESSED OXIDOREDUCTASE (EUROFUNG)"/>
    <property type="match status" value="1"/>
</dbReference>
<evidence type="ECO:0000313" key="4">
    <source>
        <dbReference type="Proteomes" id="UP000282076"/>
    </source>
</evidence>
<protein>
    <submittedName>
        <fullName evidence="3">Gfo/Idh/MocA family oxidoreductase</fullName>
    </submittedName>
</protein>
<organism evidence="3 4">
    <name type="scientific">Cohnella endophytica</name>
    <dbReference type="NCBI Taxonomy" id="2419778"/>
    <lineage>
        <taxon>Bacteria</taxon>
        <taxon>Bacillati</taxon>
        <taxon>Bacillota</taxon>
        <taxon>Bacilli</taxon>
        <taxon>Bacillales</taxon>
        <taxon>Paenibacillaceae</taxon>
        <taxon>Cohnella</taxon>
    </lineage>
</organism>
<evidence type="ECO:0000259" key="1">
    <source>
        <dbReference type="Pfam" id="PF01408"/>
    </source>
</evidence>
<dbReference type="Pfam" id="PF22725">
    <property type="entry name" value="GFO_IDH_MocA_C3"/>
    <property type="match status" value="1"/>
</dbReference>
<dbReference type="EMBL" id="RBZM01000007">
    <property type="protein sequence ID" value="RKP51407.1"/>
    <property type="molecule type" value="Genomic_DNA"/>
</dbReference>
<dbReference type="InterPro" id="IPR036291">
    <property type="entry name" value="NAD(P)-bd_dom_sf"/>
</dbReference>
<name>A0A494XL19_9BACL</name>
<sequence length="338" mass="37627">MKPIAFGIIGCEHGHIGIFIEEMLALGHACVGIYEPRNVGLASSMAEQYGVPLVGDLDRLMAEDVKVIGCAAINNEKIDVIERCERYGKHVMVDKPAVTNRTGYERLKAVADRGEIQVGMLLTERFQPAIHTLKKLIDQGELGRLISIGMRKPHLLRKENRPPWFFSKERNGGIVIDLLVHDFDLLRWLTGGDILHIEGIVSKHGLPEHPDFYDAASLQVIMNNGIIAQLYADWHTPERSWTWGDGRIFVTGTDDVAELRLSGDPFMPSGDGSLLLRATHAKSRVQTTLDIPLTVTEDFMRRIEGNVSLLTSEDILLAAKATIEADESVRFISYPLRG</sequence>
<comment type="caution">
    <text evidence="3">The sequence shown here is derived from an EMBL/GenBank/DDBJ whole genome shotgun (WGS) entry which is preliminary data.</text>
</comment>
<dbReference type="Proteomes" id="UP000282076">
    <property type="component" value="Unassembled WGS sequence"/>
</dbReference>